<reference evidence="8" key="1">
    <citation type="submission" date="2016-10" db="EMBL/GenBank/DDBJ databases">
        <authorList>
            <person name="Varghese N."/>
            <person name="Submissions S."/>
        </authorList>
    </citation>
    <scope>NUCLEOTIDE SEQUENCE [LARGE SCALE GENOMIC DNA]</scope>
    <source>
        <strain evidence="8">LMG 26416</strain>
    </source>
</reference>
<dbReference type="EMBL" id="FOAJ01000004">
    <property type="protein sequence ID" value="SEL03688.1"/>
    <property type="molecule type" value="Genomic_DNA"/>
</dbReference>
<protein>
    <recommendedName>
        <fullName evidence="5">Probable 2-(5''-triphosphoribosyl)-3'-dephosphocoenzyme-A synthase</fullName>
        <shortName evidence="5">2-(5''-triphosphoribosyl)-3'-dephospho-CoA synthase</shortName>
        <ecNumber evidence="5">2.4.2.52</ecNumber>
    </recommendedName>
</protein>
<dbReference type="GO" id="GO:0051191">
    <property type="term" value="P:prosthetic group biosynthetic process"/>
    <property type="evidence" value="ECO:0007669"/>
    <property type="project" value="TreeGrafter"/>
</dbReference>
<dbReference type="Gene3D" id="1.10.4200.10">
    <property type="entry name" value="Triphosphoribosyl-dephospho-CoA protein"/>
    <property type="match status" value="1"/>
</dbReference>
<evidence type="ECO:0000313" key="7">
    <source>
        <dbReference type="EMBL" id="SEL03688.1"/>
    </source>
</evidence>
<dbReference type="RefSeq" id="WP_244283842.1">
    <property type="nucleotide sequence ID" value="NZ_FNSR01000002.1"/>
</dbReference>
<comment type="catalytic activity">
    <reaction evidence="1 5">
        <text>3'-dephospho-CoA + ATP = 2'-(5''-triphospho-alpha-D-ribosyl)-3'-dephospho-CoA + adenine</text>
        <dbReference type="Rhea" id="RHEA:15117"/>
        <dbReference type="ChEBI" id="CHEBI:16708"/>
        <dbReference type="ChEBI" id="CHEBI:30616"/>
        <dbReference type="ChEBI" id="CHEBI:57328"/>
        <dbReference type="ChEBI" id="CHEBI:61378"/>
        <dbReference type="EC" id="2.4.2.52"/>
    </reaction>
</comment>
<name>A0A1H7LY61_9BURK</name>
<keyword evidence="3 5" id="KW-0547">Nucleotide-binding</keyword>
<dbReference type="GO" id="GO:0005524">
    <property type="term" value="F:ATP binding"/>
    <property type="evidence" value="ECO:0007669"/>
    <property type="project" value="UniProtKB-KW"/>
</dbReference>
<keyword evidence="8" id="KW-1185">Reference proteome</keyword>
<dbReference type="NCBIfam" id="TIGR03132">
    <property type="entry name" value="malonate_mdcB"/>
    <property type="match status" value="1"/>
</dbReference>
<comment type="function">
    <text evidence="5">Involved in the formation of 2-(5''-phosphoribosyl)-3'-dephosphocoenzyme-A, the prosthetic group of the acyl-carrier protein of the malonate decarboxylase.</text>
</comment>
<organism evidence="7 8">
    <name type="scientific">Paraburkholderia caballeronis</name>
    <dbReference type="NCBI Taxonomy" id="416943"/>
    <lineage>
        <taxon>Bacteria</taxon>
        <taxon>Pseudomonadati</taxon>
        <taxon>Pseudomonadota</taxon>
        <taxon>Betaproteobacteria</taxon>
        <taxon>Burkholderiales</taxon>
        <taxon>Burkholderiaceae</taxon>
        <taxon>Paraburkholderia</taxon>
    </lineage>
</organism>
<feature type="region of interest" description="Disordered" evidence="6">
    <location>
        <begin position="1"/>
        <end position="20"/>
    </location>
</feature>
<dbReference type="HAMAP" id="MF_01883">
    <property type="entry name" value="MdcB"/>
    <property type="match status" value="1"/>
</dbReference>
<evidence type="ECO:0000313" key="8">
    <source>
        <dbReference type="Proteomes" id="UP000199120"/>
    </source>
</evidence>
<dbReference type="EC" id="2.4.2.52" evidence="5"/>
<sequence length="296" mass="31377">MNPGASMQIRMPEQPQKHPAQQGRAFARHVARAAIHALYDEVMIAPKPGLVTRIDSGSHRDMDASTFVRSLFSLRHYFAQIARCGQHDAPFAVLQGVGVAAERRMLAATRGVNTHRGAIFNLGLLAAAAGKLHARGVPLNAQAICDTVGRAYGADILASAAAAPPSHGREAAARYGITGARDAAAGGYRVLCQVAVPTLQRYTGAGCPRSVAAVQTLFAVMEVLDDTNVFHRGGRDGMDFVKQASRAFLAAGGVRAPHWHHRVAAIHRAFVERNLSPGGAADMLAAALFVDELRGI</sequence>
<dbReference type="PANTHER" id="PTHR30201:SF2">
    <property type="entry name" value="2-(5''-TRIPHOSPHORIBOSYL)-3'-DEPHOSPHOCOENZYME-A SYNTHASE"/>
    <property type="match status" value="1"/>
</dbReference>
<dbReference type="AlphaFoldDB" id="A0A1H7LY61"/>
<proteinExistence type="inferred from homology"/>
<dbReference type="PANTHER" id="PTHR30201">
    <property type="entry name" value="TRIPHOSPHORIBOSYL-DEPHOSPHO-COA SYNTHASE"/>
    <property type="match status" value="1"/>
</dbReference>
<comment type="similarity">
    <text evidence="5">Belongs to the CitG/MdcB family.</text>
</comment>
<gene>
    <name evidence="5" type="primary">mdcB</name>
    <name evidence="7" type="ORF">SAMN05192542_104536</name>
</gene>
<dbReference type="Pfam" id="PF01874">
    <property type="entry name" value="CitG"/>
    <property type="match status" value="1"/>
</dbReference>
<evidence type="ECO:0000256" key="4">
    <source>
        <dbReference type="ARBA" id="ARBA00022840"/>
    </source>
</evidence>
<keyword evidence="4 5" id="KW-0067">ATP-binding</keyword>
<evidence type="ECO:0000256" key="2">
    <source>
        <dbReference type="ARBA" id="ARBA00022679"/>
    </source>
</evidence>
<evidence type="ECO:0000256" key="5">
    <source>
        <dbReference type="HAMAP-Rule" id="MF_01883"/>
    </source>
</evidence>
<evidence type="ECO:0000256" key="1">
    <source>
        <dbReference type="ARBA" id="ARBA00001210"/>
    </source>
</evidence>
<accession>A0A1H7LY61</accession>
<keyword evidence="2 5" id="KW-0808">Transferase</keyword>
<dbReference type="Proteomes" id="UP000199120">
    <property type="component" value="Unassembled WGS sequence"/>
</dbReference>
<dbReference type="InterPro" id="IPR017555">
    <property type="entry name" value="TriPribosyl-deP-CoA_syn"/>
</dbReference>
<evidence type="ECO:0000256" key="6">
    <source>
        <dbReference type="SAM" id="MobiDB-lite"/>
    </source>
</evidence>
<dbReference type="InterPro" id="IPR002736">
    <property type="entry name" value="CitG"/>
</dbReference>
<evidence type="ECO:0000256" key="3">
    <source>
        <dbReference type="ARBA" id="ARBA00022741"/>
    </source>
</evidence>
<dbReference type="GO" id="GO:0046917">
    <property type="term" value="F:triphosphoribosyl-dephospho-CoA synthase activity"/>
    <property type="evidence" value="ECO:0007669"/>
    <property type="project" value="UniProtKB-UniRule"/>
</dbReference>
<dbReference type="STRING" id="416943.SAMN05445871_3640"/>